<dbReference type="PANTHER" id="PTHR43065:SF46">
    <property type="entry name" value="C4-DICARBOXYLATE TRANSPORT SENSOR PROTEIN DCTB"/>
    <property type="match status" value="1"/>
</dbReference>
<dbReference type="SMART" id="SM00091">
    <property type="entry name" value="PAS"/>
    <property type="match status" value="1"/>
</dbReference>
<reference evidence="11" key="1">
    <citation type="journal article" date="2015" name="Nature">
        <title>Complex archaea that bridge the gap between prokaryotes and eukaryotes.</title>
        <authorList>
            <person name="Spang A."/>
            <person name="Saw J.H."/>
            <person name="Jorgensen S.L."/>
            <person name="Zaremba-Niedzwiedzka K."/>
            <person name="Martijn J."/>
            <person name="Lind A.E."/>
            <person name="van Eijk R."/>
            <person name="Schleper C."/>
            <person name="Guy L."/>
            <person name="Ettema T.J."/>
        </authorList>
    </citation>
    <scope>NUCLEOTIDE SEQUENCE</scope>
</reference>
<comment type="caution">
    <text evidence="11">The sequence shown here is derived from an EMBL/GenBank/DDBJ whole genome shotgun (WGS) entry which is preliminary data.</text>
</comment>
<protein>
    <recommendedName>
        <fullName evidence="12">Histidine kinase</fullName>
    </recommendedName>
</protein>
<dbReference type="CDD" id="cd00156">
    <property type="entry name" value="REC"/>
    <property type="match status" value="1"/>
</dbReference>
<keyword evidence="5" id="KW-0067">ATP-binding</keyword>
<evidence type="ECO:0008006" key="12">
    <source>
        <dbReference type="Google" id="ProtNLM"/>
    </source>
</evidence>
<dbReference type="Gene3D" id="3.30.565.10">
    <property type="entry name" value="Histidine kinase-like ATPase, C-terminal domain"/>
    <property type="match status" value="1"/>
</dbReference>
<dbReference type="SMART" id="SM00086">
    <property type="entry name" value="PAC"/>
    <property type="match status" value="1"/>
</dbReference>
<dbReference type="PRINTS" id="PR00344">
    <property type="entry name" value="BCTRLSENSOR"/>
</dbReference>
<keyword evidence="3" id="KW-0547">Nucleotide-binding</keyword>
<evidence type="ECO:0000313" key="11">
    <source>
        <dbReference type="EMBL" id="KKN44878.1"/>
    </source>
</evidence>
<keyword evidence="6" id="KW-0902">Two-component regulatory system</keyword>
<sequence>MKAKPQILIVEDELIAAEDLRITLTNLGYEVPSMVSSGRKAIKEIEKKKPDLILMDIKLKGDIDGVEASKQIRSRFNIPIIYITALSDNDALQRAKTTEPFGYIHKPIEENELHTTIEMALYRHKMERKLKESEERYRTLFEDSRDALYITTREGKIVDVNQSMLDLSGYTREEMLGMNIQKKYVNHTDRADFQEQIEKKGFVRDYEVKFLTKDRKEMDCLITAAVQRNHDGSIVGYQGSIRDITERKKAEAEKEGLHARLVHSEKMAGIGTLASGIAHEFNNLFQIIKGHMEFAQTTKRSEDMEEASAIVIHNTDRGAKIIKDLLSFAREEPSEKVLCDIVEPIESVLLLTEEHFKKNNINIVRKYNKTPTVEVNKAEMQQVFLNMVTNARDAMLPEGGKLEISVKQVGENVEVSFADSGKGINKENLGKLFEPFYTTKGAIGNDDNLQGTGLGLSVSYGIVKRHGGTIEVISKAGKGSIFTIKLPAKGKKAEEKLPKDEKRKEDRESLPLNILAVDDEEDLCKMFVKWLSLKGFRVESATTGKKAIHLFKKEKFDFVFLDIIMPGIPSIEVLEKIKKLSPKTKVIMMSGKLIGKDLVNELRQKGSSGFLQKPFKIEDIMRAIKGTGL</sequence>
<dbReference type="PROSITE" id="PS50109">
    <property type="entry name" value="HIS_KIN"/>
    <property type="match status" value="1"/>
</dbReference>
<dbReference type="InterPro" id="IPR000014">
    <property type="entry name" value="PAS"/>
</dbReference>
<keyword evidence="1" id="KW-0597">Phosphoprotein</keyword>
<dbReference type="EMBL" id="LAZR01001422">
    <property type="protein sequence ID" value="KKN44878.1"/>
    <property type="molecule type" value="Genomic_DNA"/>
</dbReference>
<dbReference type="InterPro" id="IPR011006">
    <property type="entry name" value="CheY-like_superfamily"/>
</dbReference>
<dbReference type="InterPro" id="IPR005467">
    <property type="entry name" value="His_kinase_dom"/>
</dbReference>
<feature type="domain" description="PAS" evidence="9">
    <location>
        <begin position="133"/>
        <end position="199"/>
    </location>
</feature>
<feature type="domain" description="PAC" evidence="10">
    <location>
        <begin position="204"/>
        <end position="256"/>
    </location>
</feature>
<dbReference type="GO" id="GO:0000155">
    <property type="term" value="F:phosphorelay sensor kinase activity"/>
    <property type="evidence" value="ECO:0007669"/>
    <property type="project" value="InterPro"/>
</dbReference>
<dbReference type="PROSITE" id="PS50113">
    <property type="entry name" value="PAC"/>
    <property type="match status" value="1"/>
</dbReference>
<dbReference type="InterPro" id="IPR036097">
    <property type="entry name" value="HisK_dim/P_sf"/>
</dbReference>
<name>A0A0F9TU39_9ZZZZ</name>
<feature type="domain" description="Histidine kinase" evidence="7">
    <location>
        <begin position="276"/>
        <end position="490"/>
    </location>
</feature>
<evidence type="ECO:0000259" key="10">
    <source>
        <dbReference type="PROSITE" id="PS50113"/>
    </source>
</evidence>
<gene>
    <name evidence="11" type="ORF">LCGC14_0688600</name>
</gene>
<dbReference type="InterPro" id="IPR003661">
    <property type="entry name" value="HisK_dim/P_dom"/>
</dbReference>
<dbReference type="SMART" id="SM00387">
    <property type="entry name" value="HATPase_c"/>
    <property type="match status" value="1"/>
</dbReference>
<dbReference type="Gene3D" id="3.40.50.2300">
    <property type="match status" value="2"/>
</dbReference>
<evidence type="ECO:0000256" key="3">
    <source>
        <dbReference type="ARBA" id="ARBA00022741"/>
    </source>
</evidence>
<dbReference type="Gene3D" id="3.30.450.20">
    <property type="entry name" value="PAS domain"/>
    <property type="match status" value="1"/>
</dbReference>
<evidence type="ECO:0000259" key="9">
    <source>
        <dbReference type="PROSITE" id="PS50112"/>
    </source>
</evidence>
<evidence type="ECO:0000256" key="5">
    <source>
        <dbReference type="ARBA" id="ARBA00022840"/>
    </source>
</evidence>
<dbReference type="InterPro" id="IPR001610">
    <property type="entry name" value="PAC"/>
</dbReference>
<dbReference type="InterPro" id="IPR004358">
    <property type="entry name" value="Sig_transdc_His_kin-like_C"/>
</dbReference>
<dbReference type="PANTHER" id="PTHR43065">
    <property type="entry name" value="SENSOR HISTIDINE KINASE"/>
    <property type="match status" value="1"/>
</dbReference>
<dbReference type="SUPFAM" id="SSF52172">
    <property type="entry name" value="CheY-like"/>
    <property type="match status" value="2"/>
</dbReference>
<feature type="domain" description="Response regulatory" evidence="8">
    <location>
        <begin position="6"/>
        <end position="121"/>
    </location>
</feature>
<dbReference type="SUPFAM" id="SSF47384">
    <property type="entry name" value="Homodimeric domain of signal transducing histidine kinase"/>
    <property type="match status" value="1"/>
</dbReference>
<dbReference type="InterPro" id="IPR036890">
    <property type="entry name" value="HATPase_C_sf"/>
</dbReference>
<dbReference type="SUPFAM" id="SSF55785">
    <property type="entry name" value="PYP-like sensor domain (PAS domain)"/>
    <property type="match status" value="1"/>
</dbReference>
<dbReference type="InterPro" id="IPR001789">
    <property type="entry name" value="Sig_transdc_resp-reg_receiver"/>
</dbReference>
<evidence type="ECO:0000256" key="4">
    <source>
        <dbReference type="ARBA" id="ARBA00022777"/>
    </source>
</evidence>
<organism evidence="11">
    <name type="scientific">marine sediment metagenome</name>
    <dbReference type="NCBI Taxonomy" id="412755"/>
    <lineage>
        <taxon>unclassified sequences</taxon>
        <taxon>metagenomes</taxon>
        <taxon>ecological metagenomes</taxon>
    </lineage>
</organism>
<dbReference type="NCBIfam" id="TIGR00229">
    <property type="entry name" value="sensory_box"/>
    <property type="match status" value="1"/>
</dbReference>
<dbReference type="InterPro" id="IPR003594">
    <property type="entry name" value="HATPase_dom"/>
</dbReference>
<dbReference type="Pfam" id="PF00512">
    <property type="entry name" value="HisKA"/>
    <property type="match status" value="1"/>
</dbReference>
<dbReference type="InterPro" id="IPR035965">
    <property type="entry name" value="PAS-like_dom_sf"/>
</dbReference>
<dbReference type="CDD" id="cd17534">
    <property type="entry name" value="REC_DC-like"/>
    <property type="match status" value="1"/>
</dbReference>
<feature type="domain" description="Response regulatory" evidence="8">
    <location>
        <begin position="513"/>
        <end position="628"/>
    </location>
</feature>
<dbReference type="PROSITE" id="PS50110">
    <property type="entry name" value="RESPONSE_REGULATORY"/>
    <property type="match status" value="2"/>
</dbReference>
<evidence type="ECO:0000256" key="2">
    <source>
        <dbReference type="ARBA" id="ARBA00022679"/>
    </source>
</evidence>
<dbReference type="SMART" id="SM00448">
    <property type="entry name" value="REC"/>
    <property type="match status" value="2"/>
</dbReference>
<evidence type="ECO:0000256" key="1">
    <source>
        <dbReference type="ARBA" id="ARBA00022553"/>
    </source>
</evidence>
<proteinExistence type="predicted"/>
<dbReference type="Gene3D" id="1.10.287.130">
    <property type="match status" value="1"/>
</dbReference>
<dbReference type="GO" id="GO:0005524">
    <property type="term" value="F:ATP binding"/>
    <property type="evidence" value="ECO:0007669"/>
    <property type="project" value="UniProtKB-KW"/>
</dbReference>
<dbReference type="CDD" id="cd00130">
    <property type="entry name" value="PAS"/>
    <property type="match status" value="1"/>
</dbReference>
<evidence type="ECO:0000256" key="6">
    <source>
        <dbReference type="ARBA" id="ARBA00023012"/>
    </source>
</evidence>
<dbReference type="AlphaFoldDB" id="A0A0F9TU39"/>
<dbReference type="Pfam" id="PF00072">
    <property type="entry name" value="Response_reg"/>
    <property type="match status" value="2"/>
</dbReference>
<dbReference type="PROSITE" id="PS50112">
    <property type="entry name" value="PAS"/>
    <property type="match status" value="1"/>
</dbReference>
<keyword evidence="2" id="KW-0808">Transferase</keyword>
<dbReference type="Pfam" id="PF02518">
    <property type="entry name" value="HATPase_c"/>
    <property type="match status" value="1"/>
</dbReference>
<dbReference type="Pfam" id="PF13426">
    <property type="entry name" value="PAS_9"/>
    <property type="match status" value="1"/>
</dbReference>
<dbReference type="SUPFAM" id="SSF55874">
    <property type="entry name" value="ATPase domain of HSP90 chaperone/DNA topoisomerase II/histidine kinase"/>
    <property type="match status" value="1"/>
</dbReference>
<dbReference type="SMART" id="SM00388">
    <property type="entry name" value="HisKA"/>
    <property type="match status" value="1"/>
</dbReference>
<dbReference type="CDD" id="cd00082">
    <property type="entry name" value="HisKA"/>
    <property type="match status" value="1"/>
</dbReference>
<evidence type="ECO:0000259" key="8">
    <source>
        <dbReference type="PROSITE" id="PS50110"/>
    </source>
</evidence>
<accession>A0A0F9TU39</accession>
<dbReference type="InterPro" id="IPR000700">
    <property type="entry name" value="PAS-assoc_C"/>
</dbReference>
<keyword evidence="4" id="KW-0418">Kinase</keyword>
<evidence type="ECO:0000259" key="7">
    <source>
        <dbReference type="PROSITE" id="PS50109"/>
    </source>
</evidence>